<proteinExistence type="predicted"/>
<organism evidence="1">
    <name type="scientific">marine metagenome</name>
    <dbReference type="NCBI Taxonomy" id="408172"/>
    <lineage>
        <taxon>unclassified sequences</taxon>
        <taxon>metagenomes</taxon>
        <taxon>ecological metagenomes</taxon>
    </lineage>
</organism>
<gene>
    <name evidence="1" type="ORF">METZ01_LOCUS227527</name>
</gene>
<reference evidence="1" key="1">
    <citation type="submission" date="2018-05" db="EMBL/GenBank/DDBJ databases">
        <authorList>
            <person name="Lanie J.A."/>
            <person name="Ng W.-L."/>
            <person name="Kazmierczak K.M."/>
            <person name="Andrzejewski T.M."/>
            <person name="Davidsen T.M."/>
            <person name="Wayne K.J."/>
            <person name="Tettelin H."/>
            <person name="Glass J.I."/>
            <person name="Rusch D."/>
            <person name="Podicherti R."/>
            <person name="Tsui H.-C.T."/>
            <person name="Winkler M.E."/>
        </authorList>
    </citation>
    <scope>NUCLEOTIDE SEQUENCE</scope>
</reference>
<dbReference type="EMBL" id="UINC01055605">
    <property type="protein sequence ID" value="SVB74673.1"/>
    <property type="molecule type" value="Genomic_DNA"/>
</dbReference>
<name>A0A382GJ53_9ZZZZ</name>
<dbReference type="AlphaFoldDB" id="A0A382GJ53"/>
<feature type="non-terminal residue" evidence="1">
    <location>
        <position position="1"/>
    </location>
</feature>
<feature type="non-terminal residue" evidence="1">
    <location>
        <position position="494"/>
    </location>
</feature>
<protein>
    <recommendedName>
        <fullName evidence="2">Bacterial Ig-like domain-containing protein</fullName>
    </recommendedName>
</protein>
<evidence type="ECO:0008006" key="2">
    <source>
        <dbReference type="Google" id="ProtNLM"/>
    </source>
</evidence>
<sequence>TNSDVGTDNLISFTIEQVEAITGFSEEDTLTVKAIISDRPGNETEGSQSTNRLVIDQVLPTMVSSHIESNNADSTKAKVDNVITLTFQADELIQPPTMTISGGSGTVTDLGSFNWSGTYTMQETDDEGVVSFTVEIIDVRGNPADGFTSTSDESQVVFDRTKPELNSVQLATNNSWNQYWAKENDYGRIYTNSSEDLLTLACTFNGNVTTDHWYSGHEFDLGYTFSSTDTDGLVVYEIVFVDSAGNLGDTVRASTNNTFIVFDKTPPANFMVGNVSATGGNAVATFWNSTNTGLDVIIPIESDSTLDSGRIQIWAKVGANDFEILGDSSFILSSEVGSTKTMSIPGDSVRAITGFTENDTITVKAFMFDIPGNETEGIESTTTLLIDETPPSLISVSYESNFSDSSLATVGHVVTLTFETDVEIQTPTVTISMNTATVTDLGNNQWQATYTMQDDDADGIIPFEINSFTDIAGNPNDGTTATTDESIVIFDNTQ</sequence>
<evidence type="ECO:0000313" key="1">
    <source>
        <dbReference type="EMBL" id="SVB74673.1"/>
    </source>
</evidence>
<accession>A0A382GJ53</accession>